<dbReference type="Pfam" id="PF26534">
    <property type="entry name" value="NTF2_7"/>
    <property type="match status" value="1"/>
</dbReference>
<keyword evidence="4" id="KW-1185">Reference proteome</keyword>
<name>W9W795_9EURO</name>
<evidence type="ECO:0000313" key="4">
    <source>
        <dbReference type="Proteomes" id="UP000019473"/>
    </source>
</evidence>
<dbReference type="EMBL" id="AMGW01000001">
    <property type="protein sequence ID" value="EXJ63977.1"/>
    <property type="molecule type" value="Genomic_DNA"/>
</dbReference>
<dbReference type="RefSeq" id="XP_007752544.1">
    <property type="nucleotide sequence ID" value="XM_007754354.1"/>
</dbReference>
<organism evidence="3 4">
    <name type="scientific">Cladophialophora yegresii CBS 114405</name>
    <dbReference type="NCBI Taxonomy" id="1182544"/>
    <lineage>
        <taxon>Eukaryota</taxon>
        <taxon>Fungi</taxon>
        <taxon>Dikarya</taxon>
        <taxon>Ascomycota</taxon>
        <taxon>Pezizomycotina</taxon>
        <taxon>Eurotiomycetes</taxon>
        <taxon>Chaetothyriomycetidae</taxon>
        <taxon>Chaetothyriales</taxon>
        <taxon>Herpotrichiellaceae</taxon>
        <taxon>Cladophialophora</taxon>
    </lineage>
</organism>
<gene>
    <name evidence="3" type="ORF">A1O7_00312</name>
</gene>
<dbReference type="VEuPathDB" id="FungiDB:A1O7_00312"/>
<evidence type="ECO:0000256" key="1">
    <source>
        <dbReference type="SAM" id="SignalP"/>
    </source>
</evidence>
<evidence type="ECO:0000313" key="3">
    <source>
        <dbReference type="EMBL" id="EXJ63977.1"/>
    </source>
</evidence>
<dbReference type="HOGENOM" id="CLU_096573_2_1_1"/>
<dbReference type="Proteomes" id="UP000019473">
    <property type="component" value="Unassembled WGS sequence"/>
</dbReference>
<feature type="signal peptide" evidence="1">
    <location>
        <begin position="1"/>
        <end position="17"/>
    </location>
</feature>
<evidence type="ECO:0000259" key="2">
    <source>
        <dbReference type="Pfam" id="PF26534"/>
    </source>
</evidence>
<accession>W9W795</accession>
<keyword evidence="1" id="KW-0732">Signal</keyword>
<feature type="domain" description="NTF2-like" evidence="2">
    <location>
        <begin position="51"/>
        <end position="195"/>
    </location>
</feature>
<dbReference type="OrthoDB" id="5596743at2759"/>
<dbReference type="AlphaFoldDB" id="W9W795"/>
<dbReference type="InterPro" id="IPR058645">
    <property type="entry name" value="NTF2-like_dom_7"/>
</dbReference>
<sequence>MHSTILTGLALLTAVFARPQGDWSSSSAEVPAHGDDSDTYDRHYGQGMNNKCLNDDDVQTLVDGYTYLLEYPGGPDFNKTADSILSDKFVVWSDSINTLGNRPLGTPAFPSLQAFIASQSVTPPLPDVQTLSTFHNCDQISWRWNATGIQNPQVKVNNPMPVLGLITFSVDVEQKKIDTVYSEFNTAAFEHDLGNPECQQH</sequence>
<dbReference type="GeneID" id="19174929"/>
<feature type="chain" id="PRO_5004931809" description="NTF2-like domain-containing protein" evidence="1">
    <location>
        <begin position="18"/>
        <end position="201"/>
    </location>
</feature>
<protein>
    <recommendedName>
        <fullName evidence="2">NTF2-like domain-containing protein</fullName>
    </recommendedName>
</protein>
<reference evidence="3 4" key="1">
    <citation type="submission" date="2013-03" db="EMBL/GenBank/DDBJ databases">
        <title>The Genome Sequence of Cladophialophora yegresii CBS 114405.</title>
        <authorList>
            <consortium name="The Broad Institute Genomics Platform"/>
            <person name="Cuomo C."/>
            <person name="de Hoog S."/>
            <person name="Gorbushina A."/>
            <person name="Walker B."/>
            <person name="Young S.K."/>
            <person name="Zeng Q."/>
            <person name="Gargeya S."/>
            <person name="Fitzgerald M."/>
            <person name="Haas B."/>
            <person name="Abouelleil A."/>
            <person name="Allen A.W."/>
            <person name="Alvarado L."/>
            <person name="Arachchi H.M."/>
            <person name="Berlin A.M."/>
            <person name="Chapman S.B."/>
            <person name="Gainer-Dewar J."/>
            <person name="Goldberg J."/>
            <person name="Griggs A."/>
            <person name="Gujja S."/>
            <person name="Hansen M."/>
            <person name="Howarth C."/>
            <person name="Imamovic A."/>
            <person name="Ireland A."/>
            <person name="Larimer J."/>
            <person name="McCowan C."/>
            <person name="Murphy C."/>
            <person name="Pearson M."/>
            <person name="Poon T.W."/>
            <person name="Priest M."/>
            <person name="Roberts A."/>
            <person name="Saif S."/>
            <person name="Shea T."/>
            <person name="Sisk P."/>
            <person name="Sykes S."/>
            <person name="Wortman J."/>
            <person name="Nusbaum C."/>
            <person name="Birren B."/>
        </authorList>
    </citation>
    <scope>NUCLEOTIDE SEQUENCE [LARGE SCALE GENOMIC DNA]</scope>
    <source>
        <strain evidence="3 4">CBS 114405</strain>
    </source>
</reference>
<comment type="caution">
    <text evidence="3">The sequence shown here is derived from an EMBL/GenBank/DDBJ whole genome shotgun (WGS) entry which is preliminary data.</text>
</comment>
<proteinExistence type="predicted"/>